<feature type="domain" description="Type II secretion system protein GspF" evidence="8">
    <location>
        <begin position="20"/>
        <end position="142"/>
    </location>
</feature>
<evidence type="ECO:0000313" key="9">
    <source>
        <dbReference type="EMBL" id="PJI80047.1"/>
    </source>
</evidence>
<keyword evidence="4 7" id="KW-0812">Transmembrane</keyword>
<keyword evidence="3" id="KW-1003">Cell membrane</keyword>
<dbReference type="InterPro" id="IPR042094">
    <property type="entry name" value="T2SS_GspF_sf"/>
</dbReference>
<dbReference type="InterPro" id="IPR018076">
    <property type="entry name" value="T2SS_GspF_dom"/>
</dbReference>
<evidence type="ECO:0000256" key="7">
    <source>
        <dbReference type="SAM" id="Phobius"/>
    </source>
</evidence>
<dbReference type="RefSeq" id="WP_232725951.1">
    <property type="nucleotide sequence ID" value="NZ_PGTX01000002.1"/>
</dbReference>
<dbReference type="PANTHER" id="PTHR30012:SF0">
    <property type="entry name" value="TYPE II SECRETION SYSTEM PROTEIN F-RELATED"/>
    <property type="match status" value="1"/>
</dbReference>
<evidence type="ECO:0000259" key="8">
    <source>
        <dbReference type="Pfam" id="PF00482"/>
    </source>
</evidence>
<organism evidence="9 10">
    <name type="scientific">Polynucleobacter brandtiae</name>
    <dbReference type="NCBI Taxonomy" id="1938816"/>
    <lineage>
        <taxon>Bacteria</taxon>
        <taxon>Pseudomonadati</taxon>
        <taxon>Pseudomonadota</taxon>
        <taxon>Betaproteobacteria</taxon>
        <taxon>Burkholderiales</taxon>
        <taxon>Burkholderiaceae</taxon>
        <taxon>Polynucleobacter</taxon>
    </lineage>
</organism>
<evidence type="ECO:0000256" key="4">
    <source>
        <dbReference type="ARBA" id="ARBA00022692"/>
    </source>
</evidence>
<dbReference type="PRINTS" id="PR00812">
    <property type="entry name" value="BCTERIALGSPF"/>
</dbReference>
<feature type="domain" description="Type II secretion system protein GspF" evidence="8">
    <location>
        <begin position="223"/>
        <end position="349"/>
    </location>
</feature>
<comment type="similarity">
    <text evidence="2">Belongs to the GSP F family.</text>
</comment>
<feature type="transmembrane region" description="Helical" evidence="7">
    <location>
        <begin position="20"/>
        <end position="42"/>
    </location>
</feature>
<evidence type="ECO:0000256" key="3">
    <source>
        <dbReference type="ARBA" id="ARBA00022475"/>
    </source>
</evidence>
<evidence type="ECO:0000256" key="6">
    <source>
        <dbReference type="ARBA" id="ARBA00023136"/>
    </source>
</evidence>
<dbReference type="EMBL" id="PGTX01000002">
    <property type="protein sequence ID" value="PJI80047.1"/>
    <property type="molecule type" value="Genomic_DNA"/>
</dbReference>
<dbReference type="InterPro" id="IPR003004">
    <property type="entry name" value="GspF/PilC"/>
</dbReference>
<dbReference type="GO" id="GO:0005886">
    <property type="term" value="C:plasma membrane"/>
    <property type="evidence" value="ECO:0007669"/>
    <property type="project" value="UniProtKB-SubCell"/>
</dbReference>
<feature type="transmembrane region" description="Helical" evidence="7">
    <location>
        <begin position="330"/>
        <end position="350"/>
    </location>
</feature>
<feature type="transmembrane region" description="Helical" evidence="7">
    <location>
        <begin position="119"/>
        <end position="141"/>
    </location>
</feature>
<dbReference type="PANTHER" id="PTHR30012">
    <property type="entry name" value="GENERAL SECRETION PATHWAY PROTEIN"/>
    <property type="match status" value="1"/>
</dbReference>
<dbReference type="Gene3D" id="1.20.81.30">
    <property type="entry name" value="Type II secretion system (T2SS), domain F"/>
    <property type="match status" value="2"/>
</dbReference>
<keyword evidence="6 7" id="KW-0472">Membrane</keyword>
<dbReference type="Pfam" id="PF00482">
    <property type="entry name" value="T2SSF"/>
    <property type="match status" value="2"/>
</dbReference>
<dbReference type="Proteomes" id="UP000229366">
    <property type="component" value="Unassembled WGS sequence"/>
</dbReference>
<proteinExistence type="inferred from homology"/>
<comment type="subcellular location">
    <subcellularLocation>
        <location evidence="1">Cell membrane</location>
        <topology evidence="1">Multi-pass membrane protein</topology>
    </subcellularLocation>
</comment>
<comment type="caution">
    <text evidence="9">The sequence shown here is derived from an EMBL/GenBank/DDBJ whole genome shotgun (WGS) entry which is preliminary data.</text>
</comment>
<evidence type="ECO:0000256" key="2">
    <source>
        <dbReference type="ARBA" id="ARBA00005745"/>
    </source>
</evidence>
<name>A0A2M8VRH0_9BURK</name>
<dbReference type="AlphaFoldDB" id="A0A2M8VRH0"/>
<evidence type="ECO:0000256" key="5">
    <source>
        <dbReference type="ARBA" id="ARBA00022989"/>
    </source>
</evidence>
<reference evidence="9 10" key="1">
    <citation type="submission" date="2017-11" db="EMBL/GenBank/DDBJ databases">
        <title>Genomic Encyclopedia of Type Strains, Phase III (KMG-III): the genomes of soil and plant-associated and newly described type strains.</title>
        <authorList>
            <person name="Whitman W."/>
        </authorList>
    </citation>
    <scope>NUCLEOTIDE SEQUENCE [LARGE SCALE GENOMIC DNA]</scope>
    <source>
        <strain evidence="9 10">UB-Domo-W1</strain>
    </source>
</reference>
<sequence>MALINPFSNRSLSKTEQLHFSQQLLALLHAGLPLLNCIRLIIQSAPKSRHSWLENLHALLQKGNSFSHCLSAQGGKFSPEFYNLIRVSERSGDLALALRTISEQLEAQIELRRKVLQSLTYPVITLSTSFLLVLVMMVWVVPVFKDVFSHFQAELPTPTKALIAISSAIQSNFIELLSLCFLGLGGFIYSWIRFISLQKCCDKLILCLPLVGNLVRLATLNHWCRTLGHLLEAGLPLPDALRVTAQSSNNWVSHDMSAEIFKHLTRGWPLGEALKRADPHSMLLDIETLLLLHIGAEGGSLSEMLNKRAHTLGSQLSGQLHTLSQSLEPLLILLVGIIIGSLVIILYLPIFNLGQII</sequence>
<keyword evidence="5 7" id="KW-1133">Transmembrane helix</keyword>
<protein>
    <submittedName>
        <fullName evidence="9">Type IV pilus assembly protein PilC</fullName>
    </submittedName>
</protein>
<evidence type="ECO:0000313" key="10">
    <source>
        <dbReference type="Proteomes" id="UP000229366"/>
    </source>
</evidence>
<gene>
    <name evidence="9" type="ORF">B0G85_1031</name>
</gene>
<evidence type="ECO:0000256" key="1">
    <source>
        <dbReference type="ARBA" id="ARBA00004651"/>
    </source>
</evidence>
<keyword evidence="10" id="KW-1185">Reference proteome</keyword>
<accession>A0A2M8VRH0</accession>
<feature type="transmembrane region" description="Helical" evidence="7">
    <location>
        <begin position="161"/>
        <end position="189"/>
    </location>
</feature>